<dbReference type="OrthoDB" id="360689at2759"/>
<dbReference type="SUPFAM" id="SSF160369">
    <property type="entry name" value="Ribosomal protein L10-like"/>
    <property type="match status" value="1"/>
</dbReference>
<keyword evidence="4" id="KW-1185">Reference proteome</keyword>
<comment type="similarity">
    <text evidence="1">Belongs to the universal ribosomal protein uL10 family.</text>
</comment>
<name>A0A1B7NSD1_9EURO</name>
<feature type="compositionally biased region" description="Low complexity" evidence="2">
    <location>
        <begin position="39"/>
        <end position="71"/>
    </location>
</feature>
<feature type="region of interest" description="Disordered" evidence="2">
    <location>
        <begin position="329"/>
        <end position="355"/>
    </location>
</feature>
<accession>A0A1B7NSD1</accession>
<dbReference type="STRING" id="1658172.A0A1B7NSD1"/>
<proteinExistence type="inferred from homology"/>
<evidence type="ECO:0000256" key="2">
    <source>
        <dbReference type="SAM" id="MobiDB-lite"/>
    </source>
</evidence>
<dbReference type="AlphaFoldDB" id="A0A1B7NSD1"/>
<gene>
    <name evidence="3" type="ORF">ACJ72_05981</name>
</gene>
<dbReference type="EMBL" id="LGUA01000927">
    <property type="protein sequence ID" value="OAX79698.1"/>
    <property type="molecule type" value="Genomic_DNA"/>
</dbReference>
<organism evidence="3 4">
    <name type="scientific">Emergomyces africanus</name>
    <dbReference type="NCBI Taxonomy" id="1955775"/>
    <lineage>
        <taxon>Eukaryota</taxon>
        <taxon>Fungi</taxon>
        <taxon>Dikarya</taxon>
        <taxon>Ascomycota</taxon>
        <taxon>Pezizomycotina</taxon>
        <taxon>Eurotiomycetes</taxon>
        <taxon>Eurotiomycetidae</taxon>
        <taxon>Onygenales</taxon>
        <taxon>Ajellomycetaceae</taxon>
        <taxon>Emergomyces</taxon>
    </lineage>
</organism>
<dbReference type="Proteomes" id="UP000091918">
    <property type="component" value="Unassembled WGS sequence"/>
</dbReference>
<dbReference type="PANTHER" id="PTHR11560">
    <property type="entry name" value="39S RIBOSOMAL PROTEIN L10, MITOCHONDRIAL"/>
    <property type="match status" value="1"/>
</dbReference>
<comment type="caution">
    <text evidence="3">The sequence shown here is derived from an EMBL/GenBank/DDBJ whole genome shotgun (WGS) entry which is preliminary data.</text>
</comment>
<evidence type="ECO:0000313" key="4">
    <source>
        <dbReference type="Proteomes" id="UP000091918"/>
    </source>
</evidence>
<feature type="region of interest" description="Disordered" evidence="2">
    <location>
        <begin position="39"/>
        <end position="80"/>
    </location>
</feature>
<protein>
    <submittedName>
        <fullName evidence="3">Uncharacterized protein</fullName>
    </submittedName>
</protein>
<evidence type="ECO:0000256" key="1">
    <source>
        <dbReference type="ARBA" id="ARBA00008889"/>
    </source>
</evidence>
<feature type="compositionally biased region" description="Basic and acidic residues" evidence="2">
    <location>
        <begin position="329"/>
        <end position="338"/>
    </location>
</feature>
<dbReference type="InterPro" id="IPR047865">
    <property type="entry name" value="Ribosomal_uL10_bac_type"/>
</dbReference>
<reference evidence="3 4" key="1">
    <citation type="submission" date="2015-07" db="EMBL/GenBank/DDBJ databases">
        <title>Emmonsia species relationships and genome sequence.</title>
        <authorList>
            <person name="Cuomo C.A."/>
            <person name="Schwartz I.S."/>
            <person name="Kenyon C."/>
            <person name="de Hoog G.S."/>
            <person name="Govender N.P."/>
            <person name="Botha A."/>
            <person name="Moreno L."/>
            <person name="de Vries M."/>
            <person name="Munoz J.F."/>
            <person name="Stielow J.B."/>
        </authorList>
    </citation>
    <scope>NUCLEOTIDE SEQUENCE [LARGE SCALE GENOMIC DNA]</scope>
    <source>
        <strain evidence="3 4">CBS 136260</strain>
    </source>
</reference>
<dbReference type="InterPro" id="IPR043141">
    <property type="entry name" value="Ribosomal_uL10-like_sf"/>
</dbReference>
<dbReference type="Gene3D" id="3.30.70.1730">
    <property type="match status" value="1"/>
</dbReference>
<sequence length="355" mass="38084">MPPRLRLSVSLLPHPLRHEVLLSSRRYASIAAAAVSTSTINHTSQSKSASSSHVSSSSSSSATAYPSSQPPSHRRPEFRKSQLHRQYTSLLRTTPLILIFQHNNLQSVEWAGIRRELTKALQKVDEANAAAGRAEPPIAPIVQLKIIQTSIFEAALRVVDFFRPGEITPRGPGKIAAATADPKITHDLSRAAYAAVLDKKGKHDLSNILVGPIAVLSFPHVSPEHLKAALSILAPKPPQFPAPGRRANPGLYDLPVQAGLKKLILLAARVEGKVFDQDQTRWVGGIEGGMTGLRSQLVSLLQGAGASITTTLDAAGKSLYLTLESRRSVLEEEQKGPESDAQSEGEGKTGTASKE</sequence>
<evidence type="ECO:0000313" key="3">
    <source>
        <dbReference type="EMBL" id="OAX79698.1"/>
    </source>
</evidence>